<dbReference type="EMBL" id="CM003608">
    <property type="protein sequence ID" value="KYP65762.1"/>
    <property type="molecule type" value="Genomic_DNA"/>
</dbReference>
<organism evidence="1 2">
    <name type="scientific">Cajanus cajan</name>
    <name type="common">Pigeon pea</name>
    <name type="synonym">Cajanus indicus</name>
    <dbReference type="NCBI Taxonomy" id="3821"/>
    <lineage>
        <taxon>Eukaryota</taxon>
        <taxon>Viridiplantae</taxon>
        <taxon>Streptophyta</taxon>
        <taxon>Embryophyta</taxon>
        <taxon>Tracheophyta</taxon>
        <taxon>Spermatophyta</taxon>
        <taxon>Magnoliopsida</taxon>
        <taxon>eudicotyledons</taxon>
        <taxon>Gunneridae</taxon>
        <taxon>Pentapetalae</taxon>
        <taxon>rosids</taxon>
        <taxon>fabids</taxon>
        <taxon>Fabales</taxon>
        <taxon>Fabaceae</taxon>
        <taxon>Papilionoideae</taxon>
        <taxon>50 kb inversion clade</taxon>
        <taxon>NPAAA clade</taxon>
        <taxon>indigoferoid/millettioid clade</taxon>
        <taxon>Phaseoleae</taxon>
        <taxon>Cajanus</taxon>
    </lineage>
</organism>
<sequence>SITDSIVKLVLWFDKALDAWKNLYKRFSQGDIFWISDILEDICMFQQGNLDVSKCFTQLKVLWDEYDTL</sequence>
<accession>A0A151TFC7</accession>
<feature type="non-terminal residue" evidence="1">
    <location>
        <position position="1"/>
    </location>
</feature>
<gene>
    <name evidence="1" type="ORF">KK1_012026</name>
</gene>
<reference evidence="1 2" key="1">
    <citation type="journal article" date="2012" name="Nat. Biotechnol.">
        <title>Draft genome sequence of pigeonpea (Cajanus cajan), an orphan legume crop of resource-poor farmers.</title>
        <authorList>
            <person name="Varshney R.K."/>
            <person name="Chen W."/>
            <person name="Li Y."/>
            <person name="Bharti A.K."/>
            <person name="Saxena R.K."/>
            <person name="Schlueter J.A."/>
            <person name="Donoghue M.T."/>
            <person name="Azam S."/>
            <person name="Fan G."/>
            <person name="Whaley A.M."/>
            <person name="Farmer A.D."/>
            <person name="Sheridan J."/>
            <person name="Iwata A."/>
            <person name="Tuteja R."/>
            <person name="Penmetsa R.V."/>
            <person name="Wu W."/>
            <person name="Upadhyaya H.D."/>
            <person name="Yang S.P."/>
            <person name="Shah T."/>
            <person name="Saxena K.B."/>
            <person name="Michael T."/>
            <person name="McCombie W.R."/>
            <person name="Yang B."/>
            <person name="Zhang G."/>
            <person name="Yang H."/>
            <person name="Wang J."/>
            <person name="Spillane C."/>
            <person name="Cook D.R."/>
            <person name="May G.D."/>
            <person name="Xu X."/>
            <person name="Jackson S.A."/>
        </authorList>
    </citation>
    <scope>NUCLEOTIDE SEQUENCE [LARGE SCALE GENOMIC DNA]</scope>
    <source>
        <strain evidence="2">cv. Asha</strain>
    </source>
</reference>
<evidence type="ECO:0000313" key="2">
    <source>
        <dbReference type="Proteomes" id="UP000075243"/>
    </source>
</evidence>
<evidence type="ECO:0008006" key="3">
    <source>
        <dbReference type="Google" id="ProtNLM"/>
    </source>
</evidence>
<dbReference type="AlphaFoldDB" id="A0A151TFC7"/>
<dbReference type="Proteomes" id="UP000075243">
    <property type="component" value="Chromosome 6"/>
</dbReference>
<name>A0A151TFC7_CAJCA</name>
<proteinExistence type="predicted"/>
<evidence type="ECO:0000313" key="1">
    <source>
        <dbReference type="EMBL" id="KYP65762.1"/>
    </source>
</evidence>
<keyword evidence="2" id="KW-1185">Reference proteome</keyword>
<protein>
    <recommendedName>
        <fullName evidence="3">Retrotransposon gag domain-containing protein</fullName>
    </recommendedName>
</protein>
<dbReference type="Gramene" id="C.cajan_11674.t">
    <property type="protein sequence ID" value="C.cajan_11674.t.cds1"/>
    <property type="gene ID" value="C.cajan_11674"/>
</dbReference>